<sequence length="452" mass="50290">MRKWWLWFVMLVGMFWGGGQRVEAALPYQNLLFENVTWSPGMQSGGMYMLPKDLWTVVNQDVKLRTPWTLDHGRSFLGSPKLIISRINTSSSGQIQPAPELSISLFGDLLIKPRTVGEQFYRIKTINLENEESFEMDFTLHVVSSVGTDPKAFRVNTNGYEIFDFVPLELFLVDVNEHKYVLPLSKWHTAADPNMLSLVLTPNLQPLSSNEELTVYRPPAVTDLQRIQAGSYRVIHHPNPIAVNQRGEATVKLPVIVPPYGDGQVRFAWVSASGKRTVLPITEDGTVHFSGLTRASFPMKWQIEYKISPFKSDDDKASQVYDYDNILGTFLDPLTSDIPVVPLPPLFTGTYTLAQIAAGSIAVAPEWHQLDITANGPWTLQISLKAPPALPMRLRLGEQETGTEEAAIALSGVDNQTVSLAESRLIIPKTPLLSPGTYTAEITFSLIRGPTS</sequence>
<gene>
    <name evidence="1" type="ORF">FC75_GL000818</name>
</gene>
<reference evidence="1 2" key="1">
    <citation type="journal article" date="2015" name="Genome Announc.">
        <title>Expanding the biotechnology potential of lactobacilli through comparative genomics of 213 strains and associated genera.</title>
        <authorList>
            <person name="Sun Z."/>
            <person name="Harris H.M."/>
            <person name="McCann A."/>
            <person name="Guo C."/>
            <person name="Argimon S."/>
            <person name="Zhang W."/>
            <person name="Yang X."/>
            <person name="Jeffery I.B."/>
            <person name="Cooney J.C."/>
            <person name="Kagawa T.F."/>
            <person name="Liu W."/>
            <person name="Song Y."/>
            <person name="Salvetti E."/>
            <person name="Wrobel A."/>
            <person name="Rasinkangas P."/>
            <person name="Parkhill J."/>
            <person name="Rea M.C."/>
            <person name="O'Sullivan O."/>
            <person name="Ritari J."/>
            <person name="Douillard F.P."/>
            <person name="Paul Ross R."/>
            <person name="Yang R."/>
            <person name="Briner A.E."/>
            <person name="Felis G.E."/>
            <person name="de Vos W.M."/>
            <person name="Barrangou R."/>
            <person name="Klaenhammer T.R."/>
            <person name="Caufield P.W."/>
            <person name="Cui Y."/>
            <person name="Zhang H."/>
            <person name="O'Toole P.W."/>
        </authorList>
    </citation>
    <scope>NUCLEOTIDE SEQUENCE [LARGE SCALE GENOMIC DNA]</scope>
    <source>
        <strain evidence="1 2">DSM 22697</strain>
    </source>
</reference>
<evidence type="ECO:0000313" key="2">
    <source>
        <dbReference type="Proteomes" id="UP000050865"/>
    </source>
</evidence>
<dbReference type="Proteomes" id="UP000050865">
    <property type="component" value="Unassembled WGS sequence"/>
</dbReference>
<dbReference type="AlphaFoldDB" id="A0A0R2FA94"/>
<evidence type="ECO:0000313" key="1">
    <source>
        <dbReference type="EMBL" id="KRN25263.1"/>
    </source>
</evidence>
<dbReference type="STRING" id="1423730.FC75_GL000818"/>
<dbReference type="EMBL" id="AYZJ01000016">
    <property type="protein sequence ID" value="KRN25263.1"/>
    <property type="molecule type" value="Genomic_DNA"/>
</dbReference>
<dbReference type="PATRIC" id="fig|1423730.4.peg.865"/>
<comment type="caution">
    <text evidence="1">The sequence shown here is derived from an EMBL/GenBank/DDBJ whole genome shotgun (WGS) entry which is preliminary data.</text>
</comment>
<keyword evidence="2" id="KW-1185">Reference proteome</keyword>
<protein>
    <submittedName>
        <fullName evidence="1">Uncharacterized protein</fullName>
    </submittedName>
</protein>
<proteinExistence type="predicted"/>
<dbReference type="RefSeq" id="WP_056989047.1">
    <property type="nucleotide sequence ID" value="NZ_AYZJ01000016.1"/>
</dbReference>
<organism evidence="1 2">
    <name type="scientific">Lacticaseibacillus camelliae DSM 22697 = JCM 13995</name>
    <dbReference type="NCBI Taxonomy" id="1423730"/>
    <lineage>
        <taxon>Bacteria</taxon>
        <taxon>Bacillati</taxon>
        <taxon>Bacillota</taxon>
        <taxon>Bacilli</taxon>
        <taxon>Lactobacillales</taxon>
        <taxon>Lactobacillaceae</taxon>
        <taxon>Lacticaseibacillus</taxon>
    </lineage>
</organism>
<accession>A0A0R2FA94</accession>
<name>A0A0R2FA94_9LACO</name>